<organism evidence="2 3">
    <name type="scientific">Claviceps pusilla</name>
    <dbReference type="NCBI Taxonomy" id="123648"/>
    <lineage>
        <taxon>Eukaryota</taxon>
        <taxon>Fungi</taxon>
        <taxon>Dikarya</taxon>
        <taxon>Ascomycota</taxon>
        <taxon>Pezizomycotina</taxon>
        <taxon>Sordariomycetes</taxon>
        <taxon>Hypocreomycetidae</taxon>
        <taxon>Hypocreales</taxon>
        <taxon>Clavicipitaceae</taxon>
        <taxon>Claviceps</taxon>
    </lineage>
</organism>
<dbReference type="Proteomes" id="UP000748025">
    <property type="component" value="Unassembled WGS sequence"/>
</dbReference>
<feature type="chain" id="PRO_5040192448" evidence="1">
    <location>
        <begin position="20"/>
        <end position="71"/>
    </location>
</feature>
<sequence length="71" mass="7178">MDIKFLLTALVLMVSGAAAIATDPYHACSCPNNCSHKVGSSCKFRGGPSGNSPVLSGKCESFGGGLTCIAQ</sequence>
<keyword evidence="3" id="KW-1185">Reference proteome</keyword>
<dbReference type="EMBL" id="SRPW01001053">
    <property type="protein sequence ID" value="KAG6008295.1"/>
    <property type="molecule type" value="Genomic_DNA"/>
</dbReference>
<proteinExistence type="predicted"/>
<name>A0A9P7SZA8_9HYPO</name>
<gene>
    <name evidence="2" type="ORF">E4U43_000184</name>
</gene>
<evidence type="ECO:0000256" key="1">
    <source>
        <dbReference type="SAM" id="SignalP"/>
    </source>
</evidence>
<reference evidence="2" key="1">
    <citation type="journal article" date="2020" name="bioRxiv">
        <title>Whole genome comparisons of ergot fungi reveals the divergence and evolution of species within the genus Claviceps are the result of varying mechanisms driving genome evolution and host range expansion.</title>
        <authorList>
            <person name="Wyka S.A."/>
            <person name="Mondo S.J."/>
            <person name="Liu M."/>
            <person name="Dettman J."/>
            <person name="Nalam V."/>
            <person name="Broders K.D."/>
        </authorList>
    </citation>
    <scope>NUCLEOTIDE SEQUENCE</scope>
    <source>
        <strain evidence="2">CCC 602</strain>
    </source>
</reference>
<keyword evidence="1" id="KW-0732">Signal</keyword>
<accession>A0A9P7SZA8</accession>
<feature type="signal peptide" evidence="1">
    <location>
        <begin position="1"/>
        <end position="19"/>
    </location>
</feature>
<evidence type="ECO:0000313" key="2">
    <source>
        <dbReference type="EMBL" id="KAG6008295.1"/>
    </source>
</evidence>
<protein>
    <submittedName>
        <fullName evidence="2">Uncharacterized protein</fullName>
    </submittedName>
</protein>
<evidence type="ECO:0000313" key="3">
    <source>
        <dbReference type="Proteomes" id="UP000748025"/>
    </source>
</evidence>
<dbReference type="OrthoDB" id="4466885at2759"/>
<dbReference type="AlphaFoldDB" id="A0A9P7SZA8"/>
<comment type="caution">
    <text evidence="2">The sequence shown here is derived from an EMBL/GenBank/DDBJ whole genome shotgun (WGS) entry which is preliminary data.</text>
</comment>